<evidence type="ECO:0000256" key="1">
    <source>
        <dbReference type="SAM" id="MobiDB-lite"/>
    </source>
</evidence>
<dbReference type="EMBL" id="JH657926">
    <property type="protein sequence ID" value="EXM29101.1"/>
    <property type="molecule type" value="Genomic_DNA"/>
</dbReference>
<sequence>MNTESISMGNIKGAISDPMGSHGSCKSLVDSSLAPQRPEKIVAPCPSVFPDLLLRKRGAEHHDELTG</sequence>
<feature type="region of interest" description="Disordered" evidence="1">
    <location>
        <begin position="1"/>
        <end position="31"/>
    </location>
</feature>
<proteinExistence type="predicted"/>
<dbReference type="AlphaFoldDB" id="X0M6U8"/>
<evidence type="ECO:0000313" key="2">
    <source>
        <dbReference type="EMBL" id="EXM29101.1"/>
    </source>
</evidence>
<dbReference type="HOGENOM" id="CLU_2979127_0_0_1"/>
<accession>X0M6U8</accession>
<reference evidence="2" key="2">
    <citation type="submission" date="2012-05" db="EMBL/GenBank/DDBJ databases">
        <title>The Genome Annotation of Fusarium oxysporum Cotton.</title>
        <authorList>
            <consortium name="The Broad Institute Genomics Platform"/>
            <person name="Ma L.-J."/>
            <person name="Corby-Kistler H."/>
            <person name="Broz K."/>
            <person name="Gale L.R."/>
            <person name="Jonkers W."/>
            <person name="O'Donnell K."/>
            <person name="Ploetz R."/>
            <person name="Steinberg C."/>
            <person name="Schwartz D.C."/>
            <person name="VanEtten H."/>
            <person name="Zhou S."/>
            <person name="Young S.K."/>
            <person name="Zeng Q."/>
            <person name="Gargeya S."/>
            <person name="Fitzgerald M."/>
            <person name="Abouelleil A."/>
            <person name="Alvarado L."/>
            <person name="Chapman S.B."/>
            <person name="Gainer-Dewar J."/>
            <person name="Goldberg J."/>
            <person name="Griggs A."/>
            <person name="Gujja S."/>
            <person name="Hansen M."/>
            <person name="Howarth C."/>
            <person name="Imamovic A."/>
            <person name="Ireland A."/>
            <person name="Larimer J."/>
            <person name="McCowan C."/>
            <person name="Murphy C."/>
            <person name="Pearson M."/>
            <person name="Poon T.W."/>
            <person name="Priest M."/>
            <person name="Roberts A."/>
            <person name="Saif S."/>
            <person name="Shea T."/>
            <person name="Sykes S."/>
            <person name="Wortman J."/>
            <person name="Nusbaum C."/>
            <person name="Birren B."/>
        </authorList>
    </citation>
    <scope>NUCLEOTIDE SEQUENCE</scope>
    <source>
        <strain evidence="2">25433</strain>
    </source>
</reference>
<gene>
    <name evidence="2" type="ORF">FOTG_05331</name>
</gene>
<dbReference type="Proteomes" id="UP000030701">
    <property type="component" value="Unassembled WGS sequence"/>
</dbReference>
<name>X0M6U8_FUSOX</name>
<protein>
    <submittedName>
        <fullName evidence="2">Uncharacterized protein</fullName>
    </submittedName>
</protein>
<organism evidence="2">
    <name type="scientific">Fusarium oxysporum f. sp. vasinfectum 25433</name>
    <dbReference type="NCBI Taxonomy" id="1089449"/>
    <lineage>
        <taxon>Eukaryota</taxon>
        <taxon>Fungi</taxon>
        <taxon>Dikarya</taxon>
        <taxon>Ascomycota</taxon>
        <taxon>Pezizomycotina</taxon>
        <taxon>Sordariomycetes</taxon>
        <taxon>Hypocreomycetidae</taxon>
        <taxon>Hypocreales</taxon>
        <taxon>Nectriaceae</taxon>
        <taxon>Fusarium</taxon>
        <taxon>Fusarium oxysporum species complex</taxon>
    </lineage>
</organism>
<reference evidence="2" key="1">
    <citation type="submission" date="2011-11" db="EMBL/GenBank/DDBJ databases">
        <title>The Genome Sequence of Fusarium oxysporum Cotton.</title>
        <authorList>
            <consortium name="The Broad Institute Genome Sequencing Platform"/>
            <person name="Ma L.-J."/>
            <person name="Gale L.R."/>
            <person name="Schwartz D.C."/>
            <person name="Zhou S."/>
            <person name="Corby-Kistler H."/>
            <person name="Young S.K."/>
            <person name="Zeng Q."/>
            <person name="Gargeya S."/>
            <person name="Fitzgerald M."/>
            <person name="Haas B."/>
            <person name="Abouelleil A."/>
            <person name="Alvarado L."/>
            <person name="Arachchi H.M."/>
            <person name="Berlin A."/>
            <person name="Brown A."/>
            <person name="Chapman S.B."/>
            <person name="Chen Z."/>
            <person name="Dunbar C."/>
            <person name="Freedman E."/>
            <person name="Gearin G."/>
            <person name="Goldberg J."/>
            <person name="Griggs A."/>
            <person name="Gujja S."/>
            <person name="Heiman D."/>
            <person name="Howarth C."/>
            <person name="Larson L."/>
            <person name="Lui A."/>
            <person name="MacDonald P.J.P."/>
            <person name="Montmayeur A."/>
            <person name="Murphy C."/>
            <person name="Neiman D."/>
            <person name="Pearson M."/>
            <person name="Priest M."/>
            <person name="Roberts A."/>
            <person name="Saif S."/>
            <person name="Shea T."/>
            <person name="Shenoy N."/>
            <person name="Sisk P."/>
            <person name="Stolte C."/>
            <person name="Sykes S."/>
            <person name="Wortman J."/>
            <person name="Nusbaum C."/>
            <person name="Birren B."/>
        </authorList>
    </citation>
    <scope>NUCLEOTIDE SEQUENCE [LARGE SCALE GENOMIC DNA]</scope>
    <source>
        <strain evidence="2">25433</strain>
    </source>
</reference>